<comment type="similarity">
    <text evidence="2">Belongs to the porin LamB (TC 1.B.3) family.</text>
</comment>
<evidence type="ECO:0000256" key="3">
    <source>
        <dbReference type="ARBA" id="ARBA00022448"/>
    </source>
</evidence>
<keyword evidence="7" id="KW-0626">Porin</keyword>
<dbReference type="PANTHER" id="PTHR38762">
    <property type="entry name" value="CRYPTIC OUTER MEMBRANE PORIN BGLH-RELATED"/>
    <property type="match status" value="1"/>
</dbReference>
<name>A0ABU5MX17_9BACT</name>
<dbReference type="InterPro" id="IPR036998">
    <property type="entry name" value="Porin_LamB_sf"/>
</dbReference>
<keyword evidence="8" id="KW-0472">Membrane</keyword>
<protein>
    <submittedName>
        <fullName evidence="10">Carbohydrate porin</fullName>
    </submittedName>
</protein>
<evidence type="ECO:0000313" key="10">
    <source>
        <dbReference type="EMBL" id="MDZ8118511.1"/>
    </source>
</evidence>
<dbReference type="InterPro" id="IPR003192">
    <property type="entry name" value="Porin_LamB"/>
</dbReference>
<dbReference type="SUPFAM" id="SSF56935">
    <property type="entry name" value="Porins"/>
    <property type="match status" value="1"/>
</dbReference>
<keyword evidence="6" id="KW-0406">Ion transport</keyword>
<evidence type="ECO:0000256" key="5">
    <source>
        <dbReference type="ARBA" id="ARBA00022692"/>
    </source>
</evidence>
<evidence type="ECO:0000256" key="4">
    <source>
        <dbReference type="ARBA" id="ARBA00022452"/>
    </source>
</evidence>
<dbReference type="EMBL" id="JARVCO010000010">
    <property type="protein sequence ID" value="MDZ8118511.1"/>
    <property type="molecule type" value="Genomic_DNA"/>
</dbReference>
<dbReference type="Gene3D" id="2.40.170.10">
    <property type="entry name" value="Porin, LamB type"/>
    <property type="match status" value="1"/>
</dbReference>
<organism evidence="10 11">
    <name type="scientific">Pontiella agarivorans</name>
    <dbReference type="NCBI Taxonomy" id="3038953"/>
    <lineage>
        <taxon>Bacteria</taxon>
        <taxon>Pseudomonadati</taxon>
        <taxon>Kiritimatiellota</taxon>
        <taxon>Kiritimatiellia</taxon>
        <taxon>Kiritimatiellales</taxon>
        <taxon>Pontiellaceae</taxon>
        <taxon>Pontiella</taxon>
    </lineage>
</organism>
<evidence type="ECO:0000313" key="11">
    <source>
        <dbReference type="Proteomes" id="UP001290861"/>
    </source>
</evidence>
<keyword evidence="3" id="KW-0813">Transport</keyword>
<evidence type="ECO:0000256" key="8">
    <source>
        <dbReference type="ARBA" id="ARBA00023136"/>
    </source>
</evidence>
<accession>A0ABU5MX17</accession>
<keyword evidence="9" id="KW-0998">Cell outer membrane</keyword>
<keyword evidence="11" id="KW-1185">Reference proteome</keyword>
<comment type="caution">
    <text evidence="10">The sequence shown here is derived from an EMBL/GenBank/DDBJ whole genome shotgun (WGS) entry which is preliminary data.</text>
</comment>
<proteinExistence type="inferred from homology"/>
<gene>
    <name evidence="10" type="ORF">P9H32_07710</name>
</gene>
<keyword evidence="4" id="KW-1134">Transmembrane beta strand</keyword>
<evidence type="ECO:0000256" key="9">
    <source>
        <dbReference type="ARBA" id="ARBA00023237"/>
    </source>
</evidence>
<reference evidence="10 11" key="1">
    <citation type="journal article" date="2024" name="Appl. Environ. Microbiol.">
        <title>Pontiella agarivorans sp. nov., a novel marine anaerobic bacterium capable of degrading macroalgal polysaccharides and fixing nitrogen.</title>
        <authorList>
            <person name="Liu N."/>
            <person name="Kivenson V."/>
            <person name="Peng X."/>
            <person name="Cui Z."/>
            <person name="Lankiewicz T.S."/>
            <person name="Gosselin K.M."/>
            <person name="English C.J."/>
            <person name="Blair E.M."/>
            <person name="O'Malley M.A."/>
            <person name="Valentine D.L."/>
        </authorList>
    </citation>
    <scope>NUCLEOTIDE SEQUENCE [LARGE SCALE GENOMIC DNA]</scope>
    <source>
        <strain evidence="10 11">NLcol2</strain>
    </source>
</reference>
<evidence type="ECO:0000256" key="2">
    <source>
        <dbReference type="ARBA" id="ARBA00007055"/>
    </source>
</evidence>
<dbReference type="PANTHER" id="PTHR38762:SF1">
    <property type="entry name" value="CRYPTIC OUTER MEMBRANE PORIN BGLH-RELATED"/>
    <property type="match status" value="1"/>
</dbReference>
<evidence type="ECO:0000256" key="1">
    <source>
        <dbReference type="ARBA" id="ARBA00004571"/>
    </source>
</evidence>
<dbReference type="RefSeq" id="WP_322608310.1">
    <property type="nucleotide sequence ID" value="NZ_JARVCO010000010.1"/>
</dbReference>
<dbReference type="Proteomes" id="UP001290861">
    <property type="component" value="Unassembled WGS sequence"/>
</dbReference>
<sequence length="475" mass="53682">MTNTTSYKGTTKPVFDNFKAVSPLRMLPLLLLSTWLSGPDATAMKAVPMQENDDYAFGISGYLRTGIGTSKGGNTQAAFQAPGPQNKYSLGNQADTYGELEFDYVQYLFDDKNKNIEGVWMVSGWEAFDSDSMTYNLTEQLYGRANNLFGNEIDLWIGRRFFERQAIHMLDRQWNNPGQAGEGLGIEGLLGHQPGEHDLKLTLFHFKDDDVISYVNGEHNRLHTYAFDARWVKYPLNDRWDLNASTTYSIRMENEELGYQTKHGFGASAWLDYLNGDFSNQAGLVVRQGANIPINHWNSASVRENPGTFNGDPDYVENDLDKAYSIELNNNWLYDNQESWALNIVSILQYRNHGTAPYEEGSAPAANLGDDEFWFSLGGRFIYYVTKQFRLSMQLSNDYVDNRQKDIAGNLSMITFTPEFSLAKGYYSRPVLRPFVTYATWSGDFRGEIGNGPGSAPYGNDTSGLTAGVQFEIWW</sequence>
<evidence type="ECO:0000256" key="6">
    <source>
        <dbReference type="ARBA" id="ARBA00023065"/>
    </source>
</evidence>
<dbReference type="Pfam" id="PF02264">
    <property type="entry name" value="LamB"/>
    <property type="match status" value="1"/>
</dbReference>
<dbReference type="InterPro" id="IPR050286">
    <property type="entry name" value="G_neg_Bact_CarbUptk_Porin"/>
</dbReference>
<evidence type="ECO:0000256" key="7">
    <source>
        <dbReference type="ARBA" id="ARBA00023114"/>
    </source>
</evidence>
<keyword evidence="5" id="KW-0812">Transmembrane</keyword>
<comment type="subcellular location">
    <subcellularLocation>
        <location evidence="1">Cell outer membrane</location>
        <topology evidence="1">Multi-pass membrane protein</topology>
    </subcellularLocation>
</comment>